<dbReference type="RefSeq" id="WP_252220688.1">
    <property type="nucleotide sequence ID" value="NZ_CP098732.1"/>
</dbReference>
<dbReference type="EMBL" id="CP098732">
    <property type="protein sequence ID" value="USE83204.1"/>
    <property type="molecule type" value="Genomic_DNA"/>
</dbReference>
<dbReference type="Pfam" id="PF00534">
    <property type="entry name" value="Glycos_transf_1"/>
    <property type="match status" value="1"/>
</dbReference>
<sequence>MSAQKKVLFLVNSLKFRSGIERVACNLANELVETNNFDVTIINRNTDKKSVAYELNDAVKVQSLKGNLFSFYIKLKEKLSKNNYDYIVVHNMGKLTLFTGLVLPRNKGKVISLEHVAFISRSFLIRKLSALIYPKVVNYVVTLTQNDLQSYSFINSKVCIPNASYLKVNSNVSNVSKNKKIIAVGRYNFQKNYKDLLKIWAKLYKEFPDWVLEIYGEGEEKENLLQLKKTYDLENIYLKDVTSDIISVYKSSSIYVMTSIFEGLPMVLIEAQQFSLPIISYDCPYGPSEVINHELNGFLVKLGDVDDFSNKLRVLMKSEDKINEFSLNSLKASKRFDPETINKLWMDLFRLMGD</sequence>
<dbReference type="PANTHER" id="PTHR12526">
    <property type="entry name" value="GLYCOSYLTRANSFERASE"/>
    <property type="match status" value="1"/>
</dbReference>
<dbReference type="PANTHER" id="PTHR12526:SF630">
    <property type="entry name" value="GLYCOSYLTRANSFERASE"/>
    <property type="match status" value="1"/>
</dbReference>
<name>A0AAE9LR41_9GAMM</name>
<dbReference type="KEGG" id="atz:M5E07_15805"/>
<dbReference type="GO" id="GO:0016757">
    <property type="term" value="F:glycosyltransferase activity"/>
    <property type="evidence" value="ECO:0007669"/>
    <property type="project" value="InterPro"/>
</dbReference>
<accession>A0AAE9LR41</accession>
<organism evidence="2 3">
    <name type="scientific">Acinetobacter tibetensis</name>
    <dbReference type="NCBI Taxonomy" id="2943497"/>
    <lineage>
        <taxon>Bacteria</taxon>
        <taxon>Pseudomonadati</taxon>
        <taxon>Pseudomonadota</taxon>
        <taxon>Gammaproteobacteria</taxon>
        <taxon>Moraxellales</taxon>
        <taxon>Moraxellaceae</taxon>
        <taxon>Acinetobacter</taxon>
    </lineage>
</organism>
<evidence type="ECO:0000259" key="1">
    <source>
        <dbReference type="Pfam" id="PF00534"/>
    </source>
</evidence>
<evidence type="ECO:0000313" key="2">
    <source>
        <dbReference type="EMBL" id="USE83204.1"/>
    </source>
</evidence>
<dbReference type="SUPFAM" id="SSF53756">
    <property type="entry name" value="UDP-Glycosyltransferase/glycogen phosphorylase"/>
    <property type="match status" value="1"/>
</dbReference>
<gene>
    <name evidence="2" type="ORF">M5E07_15805</name>
</gene>
<dbReference type="InterPro" id="IPR001296">
    <property type="entry name" value="Glyco_trans_1"/>
</dbReference>
<dbReference type="Proteomes" id="UP001056716">
    <property type="component" value="Chromosome"/>
</dbReference>
<dbReference type="AlphaFoldDB" id="A0AAE9LR41"/>
<protein>
    <submittedName>
        <fullName evidence="2">Glycosyltransferase family 4 protein</fullName>
    </submittedName>
</protein>
<dbReference type="CDD" id="cd03820">
    <property type="entry name" value="GT4_AmsD-like"/>
    <property type="match status" value="1"/>
</dbReference>
<dbReference type="Gene3D" id="3.40.50.2000">
    <property type="entry name" value="Glycogen Phosphorylase B"/>
    <property type="match status" value="2"/>
</dbReference>
<dbReference type="GO" id="GO:1901135">
    <property type="term" value="P:carbohydrate derivative metabolic process"/>
    <property type="evidence" value="ECO:0007669"/>
    <property type="project" value="UniProtKB-ARBA"/>
</dbReference>
<proteinExistence type="predicted"/>
<evidence type="ECO:0000313" key="3">
    <source>
        <dbReference type="Proteomes" id="UP001056716"/>
    </source>
</evidence>
<reference evidence="2" key="1">
    <citation type="submission" date="2022-06" db="EMBL/GenBank/DDBJ databases">
        <title>Isolation, identification and characterization of iprodione-degrading strains in Lhasa, Tibet.</title>
        <authorList>
            <person name="Pan H."/>
        </authorList>
    </citation>
    <scope>NUCLEOTIDE SEQUENCE</scope>
    <source>
        <strain evidence="2">Y-23</strain>
    </source>
</reference>
<feature type="domain" description="Glycosyl transferase family 1" evidence="1">
    <location>
        <begin position="176"/>
        <end position="327"/>
    </location>
</feature>
<keyword evidence="3" id="KW-1185">Reference proteome</keyword>